<dbReference type="InterPro" id="IPR036890">
    <property type="entry name" value="HATPase_C_sf"/>
</dbReference>
<dbReference type="InterPro" id="IPR005467">
    <property type="entry name" value="His_kinase_dom"/>
</dbReference>
<reference evidence="8 9" key="1">
    <citation type="submission" date="2023-05" db="EMBL/GenBank/DDBJ databases">
        <title>Actinoplanes sp. NEAU-A12 genome sequencing.</title>
        <authorList>
            <person name="Wang Z.-S."/>
        </authorList>
    </citation>
    <scope>NUCLEOTIDE SEQUENCE [LARGE SCALE GENOMIC DNA]</scope>
    <source>
        <strain evidence="8 9">NEAU-A12</strain>
    </source>
</reference>
<evidence type="ECO:0000256" key="4">
    <source>
        <dbReference type="ARBA" id="ARBA00022679"/>
    </source>
</evidence>
<dbReference type="PANTHER" id="PTHR44936:SF9">
    <property type="entry name" value="SENSOR PROTEIN CREC"/>
    <property type="match status" value="1"/>
</dbReference>
<dbReference type="SMART" id="SM00387">
    <property type="entry name" value="HATPase_c"/>
    <property type="match status" value="1"/>
</dbReference>
<evidence type="ECO:0000256" key="2">
    <source>
        <dbReference type="ARBA" id="ARBA00012438"/>
    </source>
</evidence>
<proteinExistence type="predicted"/>
<keyword evidence="4" id="KW-0808">Transferase</keyword>
<name>A0ABT6WVP6_9ACTN</name>
<dbReference type="InterPro" id="IPR050980">
    <property type="entry name" value="2C_sensor_his_kinase"/>
</dbReference>
<dbReference type="Pfam" id="PF02518">
    <property type="entry name" value="HATPase_c"/>
    <property type="match status" value="1"/>
</dbReference>
<evidence type="ECO:0000259" key="7">
    <source>
        <dbReference type="PROSITE" id="PS50109"/>
    </source>
</evidence>
<dbReference type="EC" id="2.7.13.3" evidence="2"/>
<dbReference type="PROSITE" id="PS50109">
    <property type="entry name" value="HIS_KIN"/>
    <property type="match status" value="1"/>
</dbReference>
<dbReference type="RefSeq" id="WP_282764915.1">
    <property type="nucleotide sequence ID" value="NZ_JASCTH010000027.1"/>
</dbReference>
<sequence length="216" mass="22868">MRLTRRAVAPEPGLLLARSVCHELRPSMSTLVALLRALEDAPAEPRRAQLARLAAEHAAYAQALLSEAAATARGLAGETVPPVPLGEILPAVASTAPRGTLAVSASRAALSWPVHPRDTQQILVNLVTNAVRHAPGPVRLCAAVRSRRLRLAVCDQGGPTPALDTALRRRTPPHDDNGLGLWVVRQRLASLGGTIRARPLAPAGLAMEAVLPRHRP</sequence>
<accession>A0ABT6WVP6</accession>
<evidence type="ECO:0000256" key="6">
    <source>
        <dbReference type="ARBA" id="ARBA00023012"/>
    </source>
</evidence>
<keyword evidence="9" id="KW-1185">Reference proteome</keyword>
<dbReference type="InterPro" id="IPR003594">
    <property type="entry name" value="HATPase_dom"/>
</dbReference>
<keyword evidence="6" id="KW-0902">Two-component regulatory system</keyword>
<evidence type="ECO:0000256" key="5">
    <source>
        <dbReference type="ARBA" id="ARBA00022777"/>
    </source>
</evidence>
<dbReference type="Gene3D" id="3.30.565.10">
    <property type="entry name" value="Histidine kinase-like ATPase, C-terminal domain"/>
    <property type="match status" value="1"/>
</dbReference>
<evidence type="ECO:0000313" key="8">
    <source>
        <dbReference type="EMBL" id="MDI6103700.1"/>
    </source>
</evidence>
<evidence type="ECO:0000256" key="1">
    <source>
        <dbReference type="ARBA" id="ARBA00000085"/>
    </source>
</evidence>
<comment type="caution">
    <text evidence="8">The sequence shown here is derived from an EMBL/GenBank/DDBJ whole genome shotgun (WGS) entry which is preliminary data.</text>
</comment>
<dbReference type="EMBL" id="JASCTH010000027">
    <property type="protein sequence ID" value="MDI6103700.1"/>
    <property type="molecule type" value="Genomic_DNA"/>
</dbReference>
<dbReference type="SUPFAM" id="SSF55874">
    <property type="entry name" value="ATPase domain of HSP90 chaperone/DNA topoisomerase II/histidine kinase"/>
    <property type="match status" value="1"/>
</dbReference>
<dbReference type="GO" id="GO:0016301">
    <property type="term" value="F:kinase activity"/>
    <property type="evidence" value="ECO:0007669"/>
    <property type="project" value="UniProtKB-KW"/>
</dbReference>
<keyword evidence="3" id="KW-0597">Phosphoprotein</keyword>
<dbReference type="Proteomes" id="UP001241758">
    <property type="component" value="Unassembled WGS sequence"/>
</dbReference>
<evidence type="ECO:0000313" key="9">
    <source>
        <dbReference type="Proteomes" id="UP001241758"/>
    </source>
</evidence>
<comment type="catalytic activity">
    <reaction evidence="1">
        <text>ATP + protein L-histidine = ADP + protein N-phospho-L-histidine.</text>
        <dbReference type="EC" id="2.7.13.3"/>
    </reaction>
</comment>
<organism evidence="8 9">
    <name type="scientific">Actinoplanes sandaracinus</name>
    <dbReference type="NCBI Taxonomy" id="3045177"/>
    <lineage>
        <taxon>Bacteria</taxon>
        <taxon>Bacillati</taxon>
        <taxon>Actinomycetota</taxon>
        <taxon>Actinomycetes</taxon>
        <taxon>Micromonosporales</taxon>
        <taxon>Micromonosporaceae</taxon>
        <taxon>Actinoplanes</taxon>
    </lineage>
</organism>
<dbReference type="CDD" id="cd16936">
    <property type="entry name" value="HATPase_RsbW-like"/>
    <property type="match status" value="1"/>
</dbReference>
<dbReference type="PANTHER" id="PTHR44936">
    <property type="entry name" value="SENSOR PROTEIN CREC"/>
    <property type="match status" value="1"/>
</dbReference>
<protein>
    <recommendedName>
        <fullName evidence="2">histidine kinase</fullName>
        <ecNumber evidence="2">2.7.13.3</ecNumber>
    </recommendedName>
</protein>
<gene>
    <name evidence="8" type="ORF">QLQ12_34310</name>
</gene>
<keyword evidence="5 8" id="KW-0418">Kinase</keyword>
<feature type="domain" description="Histidine kinase" evidence="7">
    <location>
        <begin position="19"/>
        <end position="215"/>
    </location>
</feature>
<evidence type="ECO:0000256" key="3">
    <source>
        <dbReference type="ARBA" id="ARBA00022553"/>
    </source>
</evidence>